<evidence type="ECO:0000313" key="1">
    <source>
        <dbReference type="EMBL" id="KAK1266973.1"/>
    </source>
</evidence>
<keyword evidence="2" id="KW-1185">Reference proteome</keyword>
<dbReference type="EMBL" id="JAUJYN010000007">
    <property type="protein sequence ID" value="KAK1266973.1"/>
    <property type="molecule type" value="Genomic_DNA"/>
</dbReference>
<evidence type="ECO:0000313" key="2">
    <source>
        <dbReference type="Proteomes" id="UP001179952"/>
    </source>
</evidence>
<reference evidence="1" key="1">
    <citation type="journal article" date="2023" name="Nat. Commun.">
        <title>Diploid and tetraploid genomes of Acorus and the evolution of monocots.</title>
        <authorList>
            <person name="Ma L."/>
            <person name="Liu K.W."/>
            <person name="Li Z."/>
            <person name="Hsiao Y.Y."/>
            <person name="Qi Y."/>
            <person name="Fu T."/>
            <person name="Tang G.D."/>
            <person name="Zhang D."/>
            <person name="Sun W.H."/>
            <person name="Liu D.K."/>
            <person name="Li Y."/>
            <person name="Chen G.Z."/>
            <person name="Liu X.D."/>
            <person name="Liao X.Y."/>
            <person name="Jiang Y.T."/>
            <person name="Yu X."/>
            <person name="Hao Y."/>
            <person name="Huang J."/>
            <person name="Zhao X.W."/>
            <person name="Ke S."/>
            <person name="Chen Y.Y."/>
            <person name="Wu W.L."/>
            <person name="Hsu J.L."/>
            <person name="Lin Y.F."/>
            <person name="Huang M.D."/>
            <person name="Li C.Y."/>
            <person name="Huang L."/>
            <person name="Wang Z.W."/>
            <person name="Zhao X."/>
            <person name="Zhong W.Y."/>
            <person name="Peng D.H."/>
            <person name="Ahmad S."/>
            <person name="Lan S."/>
            <person name="Zhang J.S."/>
            <person name="Tsai W.C."/>
            <person name="Van de Peer Y."/>
            <person name="Liu Z.J."/>
        </authorList>
    </citation>
    <scope>NUCLEOTIDE SEQUENCE</scope>
    <source>
        <strain evidence="1">SCP</strain>
    </source>
</reference>
<proteinExistence type="predicted"/>
<gene>
    <name evidence="1" type="ORF">QJS04_geneDACA016727</name>
</gene>
<organism evidence="1 2">
    <name type="scientific">Acorus gramineus</name>
    <name type="common">Dwarf sweet flag</name>
    <dbReference type="NCBI Taxonomy" id="55184"/>
    <lineage>
        <taxon>Eukaryota</taxon>
        <taxon>Viridiplantae</taxon>
        <taxon>Streptophyta</taxon>
        <taxon>Embryophyta</taxon>
        <taxon>Tracheophyta</taxon>
        <taxon>Spermatophyta</taxon>
        <taxon>Magnoliopsida</taxon>
        <taxon>Liliopsida</taxon>
        <taxon>Acoraceae</taxon>
        <taxon>Acorus</taxon>
    </lineage>
</organism>
<dbReference type="PANTHER" id="PTHR38398:SF1">
    <property type="entry name" value="EXPRESSED PROTEIN"/>
    <property type="match status" value="1"/>
</dbReference>
<reference evidence="1" key="2">
    <citation type="submission" date="2023-06" db="EMBL/GenBank/DDBJ databases">
        <authorList>
            <person name="Ma L."/>
            <person name="Liu K.-W."/>
            <person name="Li Z."/>
            <person name="Hsiao Y.-Y."/>
            <person name="Qi Y."/>
            <person name="Fu T."/>
            <person name="Tang G."/>
            <person name="Zhang D."/>
            <person name="Sun W.-H."/>
            <person name="Liu D.-K."/>
            <person name="Li Y."/>
            <person name="Chen G.-Z."/>
            <person name="Liu X.-D."/>
            <person name="Liao X.-Y."/>
            <person name="Jiang Y.-T."/>
            <person name="Yu X."/>
            <person name="Hao Y."/>
            <person name="Huang J."/>
            <person name="Zhao X.-W."/>
            <person name="Ke S."/>
            <person name="Chen Y.-Y."/>
            <person name="Wu W.-L."/>
            <person name="Hsu J.-L."/>
            <person name="Lin Y.-F."/>
            <person name="Huang M.-D."/>
            <person name="Li C.-Y."/>
            <person name="Huang L."/>
            <person name="Wang Z.-W."/>
            <person name="Zhao X."/>
            <person name="Zhong W.-Y."/>
            <person name="Peng D.-H."/>
            <person name="Ahmad S."/>
            <person name="Lan S."/>
            <person name="Zhang J.-S."/>
            <person name="Tsai W.-C."/>
            <person name="Van De Peer Y."/>
            <person name="Liu Z.-J."/>
        </authorList>
    </citation>
    <scope>NUCLEOTIDE SEQUENCE</scope>
    <source>
        <strain evidence="1">SCP</strain>
        <tissue evidence="1">Leaves</tissue>
    </source>
</reference>
<dbReference type="AlphaFoldDB" id="A0AAV9AS24"/>
<protein>
    <submittedName>
        <fullName evidence="1">Uncharacterized protein</fullName>
    </submittedName>
</protein>
<comment type="caution">
    <text evidence="1">The sequence shown here is derived from an EMBL/GenBank/DDBJ whole genome shotgun (WGS) entry which is preliminary data.</text>
</comment>
<dbReference type="Proteomes" id="UP001179952">
    <property type="component" value="Unassembled WGS sequence"/>
</dbReference>
<accession>A0AAV9AS24</accession>
<name>A0AAV9AS24_ACOGR</name>
<dbReference type="PANTHER" id="PTHR38398">
    <property type="entry name" value="EXPRESSED PROTEIN"/>
    <property type="match status" value="1"/>
</dbReference>
<sequence>MEGLQLNKGSKSKFKRSFFGVEDDPATSAILFLACVFCAPSSTKERMASPKI</sequence>